<dbReference type="GeneID" id="19125357"/>
<protein>
    <submittedName>
        <fullName evidence="2">Uncharacterized protein</fullName>
    </submittedName>
</protein>
<proteinExistence type="predicted"/>
<evidence type="ECO:0000256" key="1">
    <source>
        <dbReference type="SAM" id="MobiDB-lite"/>
    </source>
</evidence>
<name>W6YTI9_COCMI</name>
<dbReference type="RefSeq" id="XP_007690678.1">
    <property type="nucleotide sequence ID" value="XM_007692488.1"/>
</dbReference>
<reference evidence="2 3" key="1">
    <citation type="journal article" date="2013" name="PLoS Genet.">
        <title>Comparative genome structure, secondary metabolite, and effector coding capacity across Cochliobolus pathogens.</title>
        <authorList>
            <person name="Condon B.J."/>
            <person name="Leng Y."/>
            <person name="Wu D."/>
            <person name="Bushley K.E."/>
            <person name="Ohm R.A."/>
            <person name="Otillar R."/>
            <person name="Martin J."/>
            <person name="Schackwitz W."/>
            <person name="Grimwood J."/>
            <person name="MohdZainudin N."/>
            <person name="Xue C."/>
            <person name="Wang R."/>
            <person name="Manning V.A."/>
            <person name="Dhillon B."/>
            <person name="Tu Z.J."/>
            <person name="Steffenson B.J."/>
            <person name="Salamov A."/>
            <person name="Sun H."/>
            <person name="Lowry S."/>
            <person name="LaButti K."/>
            <person name="Han J."/>
            <person name="Copeland A."/>
            <person name="Lindquist E."/>
            <person name="Barry K."/>
            <person name="Schmutz J."/>
            <person name="Baker S.E."/>
            <person name="Ciuffetti L.M."/>
            <person name="Grigoriev I.V."/>
            <person name="Zhong S."/>
            <person name="Turgeon B.G."/>
        </authorList>
    </citation>
    <scope>NUCLEOTIDE SEQUENCE [LARGE SCALE GENOMIC DNA]</scope>
    <source>
        <strain evidence="2 3">ATCC 44560</strain>
    </source>
</reference>
<evidence type="ECO:0000313" key="2">
    <source>
        <dbReference type="EMBL" id="EUC42772.1"/>
    </source>
</evidence>
<evidence type="ECO:0000313" key="3">
    <source>
        <dbReference type="Proteomes" id="UP000054032"/>
    </source>
</evidence>
<dbReference type="HOGENOM" id="CLU_2145412_0_0_1"/>
<sequence length="112" mass="12223">MGTANVKRRLDLPQPASHNNPSAPSADPSWMPKTPNAHAASRNMFPIAMTIHLSASGPRQVQTVPTASPRAMWQLIATAPTPKTPIAQQAQRHVTMKHTQKAKEKLATLKYL</sequence>
<keyword evidence="3" id="KW-1185">Reference proteome</keyword>
<dbReference type="OrthoDB" id="3692362at2759"/>
<dbReference type="Proteomes" id="UP000054032">
    <property type="component" value="Unassembled WGS sequence"/>
</dbReference>
<feature type="region of interest" description="Disordered" evidence="1">
    <location>
        <begin position="1"/>
        <end position="38"/>
    </location>
</feature>
<dbReference type="AlphaFoldDB" id="W6YTI9"/>
<organism evidence="2 3">
    <name type="scientific">Bipolaris oryzae ATCC 44560</name>
    <dbReference type="NCBI Taxonomy" id="930090"/>
    <lineage>
        <taxon>Eukaryota</taxon>
        <taxon>Fungi</taxon>
        <taxon>Dikarya</taxon>
        <taxon>Ascomycota</taxon>
        <taxon>Pezizomycotina</taxon>
        <taxon>Dothideomycetes</taxon>
        <taxon>Pleosporomycetidae</taxon>
        <taxon>Pleosporales</taxon>
        <taxon>Pleosporineae</taxon>
        <taxon>Pleosporaceae</taxon>
        <taxon>Bipolaris</taxon>
    </lineage>
</organism>
<dbReference type="KEGG" id="bor:COCMIDRAFT_7675"/>
<accession>W6YTI9</accession>
<dbReference type="EMBL" id="KI964049">
    <property type="protein sequence ID" value="EUC42772.1"/>
    <property type="molecule type" value="Genomic_DNA"/>
</dbReference>
<gene>
    <name evidence="2" type="ORF">COCMIDRAFT_7675</name>
</gene>